<dbReference type="AlphaFoldDB" id="A0ABD3CYP1"/>
<keyword evidence="5" id="KW-0762">Sugar transport</keyword>
<dbReference type="InterPro" id="IPR004316">
    <property type="entry name" value="SWEET_rpt"/>
</dbReference>
<evidence type="ECO:0000256" key="5">
    <source>
        <dbReference type="ARBA" id="ARBA00022597"/>
    </source>
</evidence>
<feature type="transmembrane region" description="Helical" evidence="10">
    <location>
        <begin position="205"/>
        <end position="223"/>
    </location>
</feature>
<evidence type="ECO:0000256" key="7">
    <source>
        <dbReference type="ARBA" id="ARBA00022737"/>
    </source>
</evidence>
<evidence type="ECO:0000256" key="2">
    <source>
        <dbReference type="ARBA" id="ARBA00007809"/>
    </source>
</evidence>
<evidence type="ECO:0000256" key="3">
    <source>
        <dbReference type="ARBA" id="ARBA00022448"/>
    </source>
</evidence>
<keyword evidence="7" id="KW-0677">Repeat</keyword>
<dbReference type="PANTHER" id="PTHR10791:SF222">
    <property type="entry name" value="BIDIRECTIONAL SUGAR TRANSPORTER SWEET15"/>
    <property type="match status" value="1"/>
</dbReference>
<evidence type="ECO:0000256" key="9">
    <source>
        <dbReference type="ARBA" id="ARBA00023136"/>
    </source>
</evidence>
<organism evidence="11 12">
    <name type="scientific">Castilleja foliolosa</name>
    <dbReference type="NCBI Taxonomy" id="1961234"/>
    <lineage>
        <taxon>Eukaryota</taxon>
        <taxon>Viridiplantae</taxon>
        <taxon>Streptophyta</taxon>
        <taxon>Embryophyta</taxon>
        <taxon>Tracheophyta</taxon>
        <taxon>Spermatophyta</taxon>
        <taxon>Magnoliopsida</taxon>
        <taxon>eudicotyledons</taxon>
        <taxon>Gunneridae</taxon>
        <taxon>Pentapetalae</taxon>
        <taxon>asterids</taxon>
        <taxon>lamiids</taxon>
        <taxon>Lamiales</taxon>
        <taxon>Orobanchaceae</taxon>
        <taxon>Pedicularideae</taxon>
        <taxon>Castillejinae</taxon>
        <taxon>Castilleja</taxon>
    </lineage>
</organism>
<dbReference type="GO" id="GO:0005886">
    <property type="term" value="C:plasma membrane"/>
    <property type="evidence" value="ECO:0007669"/>
    <property type="project" value="UniProtKB-SubCell"/>
</dbReference>
<evidence type="ECO:0000256" key="6">
    <source>
        <dbReference type="ARBA" id="ARBA00022692"/>
    </source>
</evidence>
<evidence type="ECO:0000256" key="1">
    <source>
        <dbReference type="ARBA" id="ARBA00004651"/>
    </source>
</evidence>
<reference evidence="12" key="1">
    <citation type="journal article" date="2024" name="IScience">
        <title>Strigolactones Initiate the Formation of Haustorium-like Structures in Castilleja.</title>
        <authorList>
            <person name="Buerger M."/>
            <person name="Peterson D."/>
            <person name="Chory J."/>
        </authorList>
    </citation>
    <scope>NUCLEOTIDE SEQUENCE [LARGE SCALE GENOMIC DNA]</scope>
</reference>
<feature type="transmembrane region" description="Helical" evidence="10">
    <location>
        <begin position="290"/>
        <end position="311"/>
    </location>
</feature>
<proteinExistence type="inferred from homology"/>
<keyword evidence="12" id="KW-1185">Reference proteome</keyword>
<dbReference type="Proteomes" id="UP001632038">
    <property type="component" value="Unassembled WGS sequence"/>
</dbReference>
<dbReference type="Gene3D" id="1.20.1280.290">
    <property type="match status" value="4"/>
</dbReference>
<keyword evidence="9 10" id="KW-0472">Membrane</keyword>
<feature type="transmembrane region" description="Helical" evidence="10">
    <location>
        <begin position="140"/>
        <end position="159"/>
    </location>
</feature>
<comment type="subcellular location">
    <subcellularLocation>
        <location evidence="1">Cell membrane</location>
        <topology evidence="1">Multi-pass membrane protein</topology>
    </subcellularLocation>
</comment>
<comment type="caution">
    <text evidence="11">The sequence shown here is derived from an EMBL/GenBank/DDBJ whole genome shotgun (WGS) entry which is preliminary data.</text>
</comment>
<evidence type="ECO:0000313" key="11">
    <source>
        <dbReference type="EMBL" id="KAL3635120.1"/>
    </source>
</evidence>
<dbReference type="InterPro" id="IPR047664">
    <property type="entry name" value="SWEET"/>
</dbReference>
<protein>
    <submittedName>
        <fullName evidence="11">Uncharacterized protein</fullName>
    </submittedName>
</protein>
<evidence type="ECO:0000256" key="8">
    <source>
        <dbReference type="ARBA" id="ARBA00022989"/>
    </source>
</evidence>
<keyword evidence="4" id="KW-1003">Cell membrane</keyword>
<feature type="transmembrane region" description="Helical" evidence="10">
    <location>
        <begin position="165"/>
        <end position="184"/>
    </location>
</feature>
<sequence>MENPKRLRMCIGGDTDSYLCRLTFIKIRARKSVGDFDSLPYVVTFISAGLWLYYGILDHGVAIIIVNAFGVVLETLTVKKLAVGVVILLLTIPVTLVTTHSFFRVEIVGWTCTALSVLVVVSPIFDIVRVVKTRDVQYMSFWLSLALALNGAAWTAYGVDEDNYCVIPNGFGCALGVIQILIYVDPKRLTFIKIRARKSVGDFDSLPYVVTFTSAGLWLYYGILDHGVAIIIVNAFGVVLEALYITMYMYYASNDIQTLTVKKLAVGVVILLLTIPVTLVTTHSFFRVEIVGWTCTALSILVAVSPIFDIVRVAKTRDVQYMSFWLSLALALNGAAWTAYGVDEDNYCVDRKYCKGLMMESIMDQQEIMEQISRGTFGAAILVNLNHYLERRKFEFLQEKISLTNGTLPEIDSSRVLKKIRLTRQTERCWRSAKQEGCYVYIDTGYCISVWVVTLFK</sequence>
<dbReference type="PANTHER" id="PTHR10791">
    <property type="entry name" value="RAG1-ACTIVATING PROTEIN 1"/>
    <property type="match status" value="1"/>
</dbReference>
<keyword evidence="3" id="KW-0813">Transport</keyword>
<accession>A0ABD3CYP1</accession>
<feature type="transmembrane region" description="Helical" evidence="10">
    <location>
        <begin position="60"/>
        <end position="76"/>
    </location>
</feature>
<feature type="transmembrane region" description="Helical" evidence="10">
    <location>
        <begin position="107"/>
        <end position="128"/>
    </location>
</feature>
<evidence type="ECO:0000313" key="12">
    <source>
        <dbReference type="Proteomes" id="UP001632038"/>
    </source>
</evidence>
<dbReference type="EMBL" id="JAVIJP010000027">
    <property type="protein sequence ID" value="KAL3635120.1"/>
    <property type="molecule type" value="Genomic_DNA"/>
</dbReference>
<evidence type="ECO:0000256" key="4">
    <source>
        <dbReference type="ARBA" id="ARBA00022475"/>
    </source>
</evidence>
<feature type="transmembrane region" description="Helical" evidence="10">
    <location>
        <begin position="229"/>
        <end position="252"/>
    </location>
</feature>
<dbReference type="Pfam" id="PF03083">
    <property type="entry name" value="MtN3_slv"/>
    <property type="match status" value="4"/>
</dbReference>
<feature type="transmembrane region" description="Helical" evidence="10">
    <location>
        <begin position="264"/>
        <end position="284"/>
    </location>
</feature>
<gene>
    <name evidence="11" type="ORF">CASFOL_019667</name>
</gene>
<keyword evidence="6 10" id="KW-0812">Transmembrane</keyword>
<feature type="transmembrane region" description="Helical" evidence="10">
    <location>
        <begin position="81"/>
        <end position="101"/>
    </location>
</feature>
<comment type="similarity">
    <text evidence="2">Belongs to the SWEET sugar transporter family.</text>
</comment>
<name>A0ABD3CYP1_9LAMI</name>
<evidence type="ECO:0000256" key="10">
    <source>
        <dbReference type="SAM" id="Phobius"/>
    </source>
</evidence>
<keyword evidence="8 10" id="KW-1133">Transmembrane helix</keyword>